<evidence type="ECO:0000313" key="2">
    <source>
        <dbReference type="Proteomes" id="UP000523545"/>
    </source>
</evidence>
<dbReference type="Proteomes" id="UP000523545">
    <property type="component" value="Unassembled WGS sequence"/>
</dbReference>
<dbReference type="AlphaFoldDB" id="A0A7Y9WXE5"/>
<accession>A0A7Y9WXE5</accession>
<dbReference type="EMBL" id="JACCHK010000001">
    <property type="protein sequence ID" value="NYH41088.1"/>
    <property type="molecule type" value="Genomic_DNA"/>
</dbReference>
<reference evidence="1 2" key="1">
    <citation type="submission" date="2020-07" db="EMBL/GenBank/DDBJ databases">
        <title>Sequencing the genomes of 1000 actinobacteria strains.</title>
        <authorList>
            <person name="Klenk H.-P."/>
        </authorList>
    </citation>
    <scope>NUCLEOTIDE SEQUENCE [LARGE SCALE GENOMIC DNA]</scope>
    <source>
        <strain evidence="1 2">DSM 45876</strain>
    </source>
</reference>
<gene>
    <name evidence="1" type="ORF">HNR22_000815</name>
</gene>
<protein>
    <submittedName>
        <fullName evidence="1">Uncharacterized protein</fullName>
    </submittedName>
</protein>
<comment type="caution">
    <text evidence="1">The sequence shown here is derived from an EMBL/GenBank/DDBJ whole genome shotgun (WGS) entry which is preliminary data.</text>
</comment>
<keyword evidence="2" id="KW-1185">Reference proteome</keyword>
<name>A0A7Y9WXE5_9ACTN</name>
<sequence>MTSPVATCPVCGRPGMPTVYRDPAHPIDMACPEGHQWRPAGAPGWAPSASPAIVAGHHDDDVASTQPLDVHKDGRNWRIGTARDIAWLAGHTTQGLAITTAIPEVFDAYATFHPPEGVGVDAHEQAVVRELAARTPEQPWWLGYLDTGAHDVVFPRVPRVSLYWGWPYVLVEAGPEQALTWRTGHMRGDGPLPDLFFPADHSWLVSALWDDTWTDVGGSAAVIAGLQRNPLVSARRVRPDEDACPPGLTRD</sequence>
<dbReference type="RefSeq" id="WP_246380664.1">
    <property type="nucleotide sequence ID" value="NZ_JACCHK010000001.1"/>
</dbReference>
<proteinExistence type="predicted"/>
<organism evidence="1 2">
    <name type="scientific">Micromonospora jinlongensis</name>
    <dbReference type="NCBI Taxonomy" id="1287877"/>
    <lineage>
        <taxon>Bacteria</taxon>
        <taxon>Bacillati</taxon>
        <taxon>Actinomycetota</taxon>
        <taxon>Actinomycetes</taxon>
        <taxon>Micromonosporales</taxon>
        <taxon>Micromonosporaceae</taxon>
        <taxon>Micromonospora</taxon>
    </lineage>
</organism>
<evidence type="ECO:0000313" key="1">
    <source>
        <dbReference type="EMBL" id="NYH41088.1"/>
    </source>
</evidence>